<reference evidence="14 15" key="1">
    <citation type="submission" date="2023-07" db="EMBL/GenBank/DDBJ databases">
        <title>Genomic Encyclopedia of Type Strains, Phase IV (KMG-IV): sequencing the most valuable type-strain genomes for metagenomic binning, comparative biology and taxonomic classification.</title>
        <authorList>
            <person name="Goeker M."/>
        </authorList>
    </citation>
    <scope>NUCLEOTIDE SEQUENCE [LARGE SCALE GENOMIC DNA]</scope>
    <source>
        <strain evidence="14 15">DSM 19922</strain>
    </source>
</reference>
<dbReference type="InterPro" id="IPR058781">
    <property type="entry name" value="HH_AprE-like"/>
</dbReference>
<accession>A0ABU0MTS5</accession>
<dbReference type="NCBIfam" id="TIGR01843">
    <property type="entry name" value="type_I_hlyD"/>
    <property type="match status" value="1"/>
</dbReference>
<evidence type="ECO:0000313" key="15">
    <source>
        <dbReference type="Proteomes" id="UP001244552"/>
    </source>
</evidence>
<keyword evidence="7 9" id="KW-1133">Transmembrane helix</keyword>
<keyword evidence="15" id="KW-1185">Reference proteome</keyword>
<evidence type="ECO:0000256" key="11">
    <source>
        <dbReference type="SAM" id="MobiDB-lite"/>
    </source>
</evidence>
<keyword evidence="3 9" id="KW-0813">Transport</keyword>
<keyword evidence="4 9" id="KW-1003">Cell membrane</keyword>
<dbReference type="EMBL" id="JAUSVU010000030">
    <property type="protein sequence ID" value="MDQ0536719.1"/>
    <property type="molecule type" value="Genomic_DNA"/>
</dbReference>
<keyword evidence="5 9" id="KW-0997">Cell inner membrane</keyword>
<evidence type="ECO:0000259" key="13">
    <source>
        <dbReference type="Pfam" id="PF26002"/>
    </source>
</evidence>
<evidence type="ECO:0000256" key="4">
    <source>
        <dbReference type="ARBA" id="ARBA00022475"/>
    </source>
</evidence>
<gene>
    <name evidence="14" type="ORF">QO018_005617</name>
</gene>
<name>A0ABU0MTS5_9PROT</name>
<protein>
    <recommendedName>
        <fullName evidence="9">Membrane fusion protein (MFP) family protein</fullName>
    </recommendedName>
</protein>
<dbReference type="Gene3D" id="2.40.30.170">
    <property type="match status" value="1"/>
</dbReference>
<feature type="domain" description="AprE-like beta-barrel" evidence="13">
    <location>
        <begin position="360"/>
        <end position="447"/>
    </location>
</feature>
<evidence type="ECO:0000256" key="9">
    <source>
        <dbReference type="RuleBase" id="RU365093"/>
    </source>
</evidence>
<dbReference type="Gene3D" id="2.40.50.100">
    <property type="match status" value="1"/>
</dbReference>
<evidence type="ECO:0000256" key="2">
    <source>
        <dbReference type="ARBA" id="ARBA00009477"/>
    </source>
</evidence>
<evidence type="ECO:0000256" key="8">
    <source>
        <dbReference type="ARBA" id="ARBA00023136"/>
    </source>
</evidence>
<dbReference type="Pfam" id="PF26002">
    <property type="entry name" value="Beta-barrel_AprE"/>
    <property type="match status" value="1"/>
</dbReference>
<dbReference type="InterPro" id="IPR058982">
    <property type="entry name" value="Beta-barrel_AprE"/>
</dbReference>
<evidence type="ECO:0000259" key="12">
    <source>
        <dbReference type="Pfam" id="PF25994"/>
    </source>
</evidence>
<dbReference type="InterPro" id="IPR010129">
    <property type="entry name" value="T1SS_HlyD"/>
</dbReference>
<dbReference type="InterPro" id="IPR050739">
    <property type="entry name" value="MFP"/>
</dbReference>
<dbReference type="Proteomes" id="UP001244552">
    <property type="component" value="Unassembled WGS sequence"/>
</dbReference>
<feature type="compositionally biased region" description="Low complexity" evidence="11">
    <location>
        <begin position="1"/>
        <end position="10"/>
    </location>
</feature>
<keyword evidence="10" id="KW-0175">Coiled coil</keyword>
<feature type="transmembrane region" description="Helical" evidence="9">
    <location>
        <begin position="50"/>
        <end position="72"/>
    </location>
</feature>
<dbReference type="SUPFAM" id="SSF111369">
    <property type="entry name" value="HlyD-like secretion proteins"/>
    <property type="match status" value="1"/>
</dbReference>
<comment type="caution">
    <text evidence="14">The sequence shown here is derived from an EMBL/GenBank/DDBJ whole genome shotgun (WGS) entry which is preliminary data.</text>
</comment>
<comment type="similarity">
    <text evidence="2 9">Belongs to the membrane fusion protein (MFP) (TC 8.A.1) family.</text>
</comment>
<keyword evidence="8 9" id="KW-0472">Membrane</keyword>
<sequence>MTTLTTTFPTPLSPDQGPGSAPRAKQSRKTATITSIHALRATMPETGVRGLLLGGFLVLAVGFGGMSGWAAMAPLHSAISAAGSLAPETGRKVVKNTEGGVISEILVREGDRVVAGQPLMRLDPTEAQTRLDLLNASLLDSRAMEARLQAELFEKPEIEWPAQLADRRASEPAIDNAMRNQEKLFQVRRNQLETEAKLTQDRIATLNDEAKSLEQQRSFLAREIKLSDEDIQITQGLLDRGNSTRTRLVAAQKENAQLHAQDHELEARMSQSRQQAVDAQGDLVRRRSDFREKVLVDLEKARGDVQKMADQMRDAKNRLDNRTIKAPDAGDVVMYGHPAVGGSITANEPVLDIVPDDKALLAEVRIQPKDIKSMAPGLPVKVQLTAYDTRVVGTIDGTVSYVSADRLTDNATRQEYYLARIRLKDADSHEVGKLHIKAGMPVEARIVLSARTPLDYLIQPLRQSYVKAFIQE</sequence>
<evidence type="ECO:0000313" key="14">
    <source>
        <dbReference type="EMBL" id="MDQ0536719.1"/>
    </source>
</evidence>
<dbReference type="RefSeq" id="WP_209989818.1">
    <property type="nucleotide sequence ID" value="NZ_JAGINO010000030.1"/>
</dbReference>
<evidence type="ECO:0000256" key="1">
    <source>
        <dbReference type="ARBA" id="ARBA00004377"/>
    </source>
</evidence>
<feature type="region of interest" description="Disordered" evidence="11">
    <location>
        <begin position="1"/>
        <end position="29"/>
    </location>
</feature>
<comment type="subcellular location">
    <subcellularLocation>
        <location evidence="1 9">Cell inner membrane</location>
        <topology evidence="1 9">Single-pass membrane protein</topology>
    </subcellularLocation>
</comment>
<feature type="domain" description="AprE-like long alpha-helical hairpin" evidence="12">
    <location>
        <begin position="127"/>
        <end position="317"/>
    </location>
</feature>
<keyword evidence="6 9" id="KW-0812">Transmembrane</keyword>
<dbReference type="Pfam" id="PF25994">
    <property type="entry name" value="HH_AprE"/>
    <property type="match status" value="1"/>
</dbReference>
<evidence type="ECO:0000256" key="5">
    <source>
        <dbReference type="ARBA" id="ARBA00022519"/>
    </source>
</evidence>
<evidence type="ECO:0000256" key="7">
    <source>
        <dbReference type="ARBA" id="ARBA00022989"/>
    </source>
</evidence>
<dbReference type="PRINTS" id="PR01490">
    <property type="entry name" value="RTXTOXIND"/>
</dbReference>
<evidence type="ECO:0000256" key="10">
    <source>
        <dbReference type="SAM" id="Coils"/>
    </source>
</evidence>
<feature type="coiled-coil region" evidence="10">
    <location>
        <begin position="189"/>
        <end position="223"/>
    </location>
</feature>
<organism evidence="14 15">
    <name type="scientific">Azospirillum picis</name>
    <dbReference type="NCBI Taxonomy" id="488438"/>
    <lineage>
        <taxon>Bacteria</taxon>
        <taxon>Pseudomonadati</taxon>
        <taxon>Pseudomonadota</taxon>
        <taxon>Alphaproteobacteria</taxon>
        <taxon>Rhodospirillales</taxon>
        <taxon>Azospirillaceae</taxon>
        <taxon>Azospirillum</taxon>
    </lineage>
</organism>
<dbReference type="PANTHER" id="PTHR30386:SF17">
    <property type="entry name" value="ALKALINE PROTEASE SECRETION PROTEIN APRE"/>
    <property type="match status" value="1"/>
</dbReference>
<evidence type="ECO:0000256" key="6">
    <source>
        <dbReference type="ARBA" id="ARBA00022692"/>
    </source>
</evidence>
<dbReference type="PANTHER" id="PTHR30386">
    <property type="entry name" value="MEMBRANE FUSION SUBUNIT OF EMRAB-TOLC MULTIDRUG EFFLUX PUMP"/>
    <property type="match status" value="1"/>
</dbReference>
<evidence type="ECO:0000256" key="3">
    <source>
        <dbReference type="ARBA" id="ARBA00022448"/>
    </source>
</evidence>
<proteinExistence type="inferred from homology"/>